<dbReference type="Pfam" id="PF02817">
    <property type="entry name" value="E3_binding"/>
    <property type="match status" value="1"/>
</dbReference>
<dbReference type="InterPro" id="IPR036625">
    <property type="entry name" value="E3-bd_dom_sf"/>
</dbReference>
<dbReference type="RefSeq" id="WP_344209480.1">
    <property type="nucleotide sequence ID" value="NZ_BAAAOS010000006.1"/>
</dbReference>
<evidence type="ECO:0000256" key="3">
    <source>
        <dbReference type="ARBA" id="ARBA00022679"/>
    </source>
</evidence>
<dbReference type="EC" id="2.3.1.-" evidence="6"/>
<dbReference type="SUPFAM" id="SSF47005">
    <property type="entry name" value="Peripheral subunit-binding domain of 2-oxo acid dehydrogenase complex"/>
    <property type="match status" value="1"/>
</dbReference>
<keyword evidence="5 6" id="KW-0012">Acyltransferase</keyword>
<dbReference type="EMBL" id="BAAAOS010000006">
    <property type="protein sequence ID" value="GAA1555567.1"/>
    <property type="molecule type" value="Genomic_DNA"/>
</dbReference>
<protein>
    <recommendedName>
        <fullName evidence="6">Dihydrolipoamide acetyltransferase component of pyruvate dehydrogenase complex</fullName>
        <ecNumber evidence="6">2.3.1.-</ecNumber>
    </recommendedName>
</protein>
<feature type="domain" description="Peripheral subunit-binding (PSBD)" evidence="9">
    <location>
        <begin position="153"/>
        <end position="190"/>
    </location>
</feature>
<comment type="cofactor">
    <cofactor evidence="1 6">
        <name>(R)-lipoate</name>
        <dbReference type="ChEBI" id="CHEBI:83088"/>
    </cofactor>
</comment>
<dbReference type="PROSITE" id="PS51826">
    <property type="entry name" value="PSBD"/>
    <property type="match status" value="1"/>
</dbReference>
<evidence type="ECO:0000259" key="9">
    <source>
        <dbReference type="PROSITE" id="PS51826"/>
    </source>
</evidence>
<evidence type="ECO:0000256" key="2">
    <source>
        <dbReference type="ARBA" id="ARBA00007317"/>
    </source>
</evidence>
<dbReference type="PROSITE" id="PS00189">
    <property type="entry name" value="LIPOYL"/>
    <property type="match status" value="1"/>
</dbReference>
<reference evidence="10 11" key="1">
    <citation type="journal article" date="2019" name="Int. J. Syst. Evol. Microbiol.">
        <title>The Global Catalogue of Microorganisms (GCM) 10K type strain sequencing project: providing services to taxonomists for standard genome sequencing and annotation.</title>
        <authorList>
            <consortium name="The Broad Institute Genomics Platform"/>
            <consortium name="The Broad Institute Genome Sequencing Center for Infectious Disease"/>
            <person name="Wu L."/>
            <person name="Ma J."/>
        </authorList>
    </citation>
    <scope>NUCLEOTIDE SEQUENCE [LARGE SCALE GENOMIC DNA]</scope>
    <source>
        <strain evidence="10 11">JCM 14969</strain>
    </source>
</reference>
<evidence type="ECO:0000256" key="1">
    <source>
        <dbReference type="ARBA" id="ARBA00001938"/>
    </source>
</evidence>
<dbReference type="Gene3D" id="3.30.559.10">
    <property type="entry name" value="Chloramphenicol acetyltransferase-like domain"/>
    <property type="match status" value="1"/>
</dbReference>
<gene>
    <name evidence="10" type="ORF">GCM10009789_06280</name>
</gene>
<keyword evidence="3 6" id="KW-0808">Transferase</keyword>
<dbReference type="Pfam" id="PF00198">
    <property type="entry name" value="2-oxoacid_dh"/>
    <property type="match status" value="1"/>
</dbReference>
<comment type="similarity">
    <text evidence="2 6">Belongs to the 2-oxoacid dehydrogenase family.</text>
</comment>
<comment type="caution">
    <text evidence="10">The sequence shown here is derived from an EMBL/GenBank/DDBJ whole genome shotgun (WGS) entry which is preliminary data.</text>
</comment>
<feature type="domain" description="Lipoyl-binding" evidence="8">
    <location>
        <begin position="3"/>
        <end position="78"/>
    </location>
</feature>
<evidence type="ECO:0000256" key="5">
    <source>
        <dbReference type="ARBA" id="ARBA00023315"/>
    </source>
</evidence>
<evidence type="ECO:0000256" key="4">
    <source>
        <dbReference type="ARBA" id="ARBA00022823"/>
    </source>
</evidence>
<dbReference type="PANTHER" id="PTHR43178">
    <property type="entry name" value="DIHYDROLIPOAMIDE ACETYLTRANSFERASE COMPONENT OF PYRUVATE DEHYDROGENASE COMPLEX"/>
    <property type="match status" value="1"/>
</dbReference>
<dbReference type="Proteomes" id="UP001500393">
    <property type="component" value="Unassembled WGS sequence"/>
</dbReference>
<accession>A0ABN2CAM1</accession>
<dbReference type="InterPro" id="IPR000089">
    <property type="entry name" value="Biotin_lipoyl"/>
</dbReference>
<sequence length="446" mass="46839">MSTQTFLLPDLGEGLTEAEIVRWLVAVGDVVAVDAPVAEVETAKSIVEVPSPYAGVVAELHGVEGGTVDVGKPLITIGQPAAETYREEEEAGSGNVLIGYGTPETANSGRRRKTRGTANAAATPRPEEPAQVPSSSLRTESPAAPIRCAVPLVISPLVRRMARDARVDLRAVNGSGAGGLITRRDVEQAIAAAASPAGLDAGQRSSPVAADSRTGLKELRREPMSGFRKVVAATLARSRAEIPEATTWVDVDATALIELRESLRTATDSGPGLLALMARFVVAGLRKYPELNGFVDTEREELVQYDGVNLGLAAQTERGLVVPAVVNAHQLTARGLDAEIRRLTASARDGRLTAAELSCGSFTLNNYGSFGVDGSAAIINHPQVAILGVGRIIDRPWVVDGELAIRKLTQLSLVFDHRVCDGGTAAGFLRFVANAFESPGSAFADL</sequence>
<dbReference type="SUPFAM" id="SSF51230">
    <property type="entry name" value="Single hybrid motif"/>
    <property type="match status" value="1"/>
</dbReference>
<dbReference type="InterPro" id="IPR050743">
    <property type="entry name" value="2-oxoacid_DH_E2_comp"/>
</dbReference>
<dbReference type="CDD" id="cd06849">
    <property type="entry name" value="lipoyl_domain"/>
    <property type="match status" value="1"/>
</dbReference>
<dbReference type="SUPFAM" id="SSF52777">
    <property type="entry name" value="CoA-dependent acyltransferases"/>
    <property type="match status" value="1"/>
</dbReference>
<dbReference type="InterPro" id="IPR004167">
    <property type="entry name" value="PSBD"/>
</dbReference>
<dbReference type="Gene3D" id="2.40.50.100">
    <property type="match status" value="1"/>
</dbReference>
<feature type="region of interest" description="Disordered" evidence="7">
    <location>
        <begin position="87"/>
        <end position="141"/>
    </location>
</feature>
<dbReference type="PANTHER" id="PTHR43178:SF5">
    <property type="entry name" value="LIPOAMIDE ACYLTRANSFERASE COMPONENT OF BRANCHED-CHAIN ALPHA-KETO ACID DEHYDROGENASE COMPLEX, MITOCHONDRIAL"/>
    <property type="match status" value="1"/>
</dbReference>
<dbReference type="InterPro" id="IPR001078">
    <property type="entry name" value="2-oxoacid_DH_actylTfrase"/>
</dbReference>
<dbReference type="Pfam" id="PF00364">
    <property type="entry name" value="Biotin_lipoyl"/>
    <property type="match status" value="1"/>
</dbReference>
<proteinExistence type="inferred from homology"/>
<dbReference type="InterPro" id="IPR011053">
    <property type="entry name" value="Single_hybrid_motif"/>
</dbReference>
<evidence type="ECO:0000256" key="6">
    <source>
        <dbReference type="RuleBase" id="RU003423"/>
    </source>
</evidence>
<evidence type="ECO:0000313" key="11">
    <source>
        <dbReference type="Proteomes" id="UP001500393"/>
    </source>
</evidence>
<evidence type="ECO:0000313" key="10">
    <source>
        <dbReference type="EMBL" id="GAA1555567.1"/>
    </source>
</evidence>
<dbReference type="PROSITE" id="PS50968">
    <property type="entry name" value="BIOTINYL_LIPOYL"/>
    <property type="match status" value="1"/>
</dbReference>
<organism evidence="10 11">
    <name type="scientific">Kribbella sancticallisti</name>
    <dbReference type="NCBI Taxonomy" id="460087"/>
    <lineage>
        <taxon>Bacteria</taxon>
        <taxon>Bacillati</taxon>
        <taxon>Actinomycetota</taxon>
        <taxon>Actinomycetes</taxon>
        <taxon>Propionibacteriales</taxon>
        <taxon>Kribbellaceae</taxon>
        <taxon>Kribbella</taxon>
    </lineage>
</organism>
<dbReference type="InterPro" id="IPR003016">
    <property type="entry name" value="2-oxoA_DH_lipoyl-BS"/>
</dbReference>
<evidence type="ECO:0000256" key="7">
    <source>
        <dbReference type="SAM" id="MobiDB-lite"/>
    </source>
</evidence>
<keyword evidence="4 6" id="KW-0450">Lipoyl</keyword>
<keyword evidence="11" id="KW-1185">Reference proteome</keyword>
<dbReference type="InterPro" id="IPR023213">
    <property type="entry name" value="CAT-like_dom_sf"/>
</dbReference>
<name>A0ABN2CAM1_9ACTN</name>
<dbReference type="Gene3D" id="4.10.320.10">
    <property type="entry name" value="E3-binding domain"/>
    <property type="match status" value="1"/>
</dbReference>
<evidence type="ECO:0000259" key="8">
    <source>
        <dbReference type="PROSITE" id="PS50968"/>
    </source>
</evidence>